<evidence type="ECO:0000313" key="9">
    <source>
        <dbReference type="EMBL" id="GEP83813.1"/>
    </source>
</evidence>
<sequence length="315" mass="34587">MTKLGIIGTGRVGSQVLTDAQYLGVFSEIVLIDTNKDLAHGEALDHHHLQGLNHTHHIKTYEGSYQDLADAEIVIVSASAPATPDMADRTLLTRANSSIIHSVFEQLNQVTQEAVVIVISNPVDAMTYLGQTSGYPAEKVIGTGTILESSRFRTLIADHYKVDPKNVEAFLLGEHGSHGVPIWSRVRIHGIELEEFESLTGNTPIDKNAISKRIDEVSFEVFQKKGWTNSAISRAAVQLAHAILLNEQSIEPVSAAVHGEYEFEEGALSLLSLISREGIVKRLPIQLEEAELQQLTAAHHFIQQAIEQALKELKL</sequence>
<comment type="caution">
    <text evidence="9">The sequence shown here is derived from an EMBL/GenBank/DDBJ whole genome shotgun (WGS) entry which is preliminary data.</text>
</comment>
<dbReference type="Pfam" id="PF00056">
    <property type="entry name" value="Ldh_1_N"/>
    <property type="match status" value="1"/>
</dbReference>
<evidence type="ECO:0000256" key="6">
    <source>
        <dbReference type="RuleBase" id="RU003369"/>
    </source>
</evidence>
<evidence type="ECO:0000256" key="1">
    <source>
        <dbReference type="ARBA" id="ARBA00006054"/>
    </source>
</evidence>
<evidence type="ECO:0000313" key="10">
    <source>
        <dbReference type="Proteomes" id="UP000321736"/>
    </source>
</evidence>
<dbReference type="PANTHER" id="PTHR43128">
    <property type="entry name" value="L-2-HYDROXYCARBOXYLATE DEHYDROGENASE (NAD(P)(+))"/>
    <property type="match status" value="1"/>
</dbReference>
<feature type="domain" description="Lactate/malate dehydrogenase C-terminal" evidence="8">
    <location>
        <begin position="145"/>
        <end position="312"/>
    </location>
</feature>
<dbReference type="PRINTS" id="PR00086">
    <property type="entry name" value="LLDHDRGNASE"/>
</dbReference>
<feature type="binding site" evidence="5">
    <location>
        <begin position="119"/>
        <end position="121"/>
    </location>
    <ligand>
        <name>NAD(+)</name>
        <dbReference type="ChEBI" id="CHEBI:57540"/>
    </ligand>
</feature>
<dbReference type="Proteomes" id="UP000321736">
    <property type="component" value="Unassembled WGS sequence"/>
</dbReference>
<feature type="domain" description="Lactate/malate dehydrogenase N-terminal" evidence="7">
    <location>
        <begin position="3"/>
        <end position="142"/>
    </location>
</feature>
<dbReference type="SUPFAM" id="SSF56327">
    <property type="entry name" value="LDH C-terminal domain-like"/>
    <property type="match status" value="1"/>
</dbReference>
<keyword evidence="2 6" id="KW-0560">Oxidoreductase</keyword>
<comment type="similarity">
    <text evidence="1">Belongs to the LDH/MDH superfamily. LDH family.</text>
</comment>
<feature type="binding site" evidence="5">
    <location>
        <position position="96"/>
    </location>
    <ligand>
        <name>NAD(+)</name>
        <dbReference type="ChEBI" id="CHEBI:57540"/>
    </ligand>
</feature>
<dbReference type="InterPro" id="IPR001236">
    <property type="entry name" value="Lactate/malate_DH_N"/>
</dbReference>
<dbReference type="SUPFAM" id="SSF51735">
    <property type="entry name" value="NAD(P)-binding Rossmann-fold domains"/>
    <property type="match status" value="1"/>
</dbReference>
<organism evidence="9 10">
    <name type="scientific">Staphylococcus piscifermentans</name>
    <dbReference type="NCBI Taxonomy" id="70258"/>
    <lineage>
        <taxon>Bacteria</taxon>
        <taxon>Bacillati</taxon>
        <taxon>Bacillota</taxon>
        <taxon>Bacilli</taxon>
        <taxon>Bacillales</taxon>
        <taxon>Staphylococcaceae</taxon>
        <taxon>Staphylococcus</taxon>
    </lineage>
</organism>
<dbReference type="Gene3D" id="3.40.50.720">
    <property type="entry name" value="NAD(P)-binding Rossmann-like Domain"/>
    <property type="match status" value="1"/>
</dbReference>
<protein>
    <submittedName>
        <fullName evidence="9">L-lactate dehydrogenase 2</fullName>
    </submittedName>
</protein>
<accession>A0A239UDY2</accession>
<gene>
    <name evidence="9" type="primary">ldh2</name>
    <name evidence="9" type="ORF">SPI02_03980</name>
</gene>
<dbReference type="GO" id="GO:0004459">
    <property type="term" value="F:L-lactate dehydrogenase (NAD+) activity"/>
    <property type="evidence" value="ECO:0007669"/>
    <property type="project" value="TreeGrafter"/>
</dbReference>
<dbReference type="RefSeq" id="WP_095106595.1">
    <property type="nucleotide sequence ID" value="NZ_BKAR01000003.1"/>
</dbReference>
<dbReference type="InterPro" id="IPR015955">
    <property type="entry name" value="Lactate_DH/Glyco_Ohase_4_C"/>
</dbReference>
<dbReference type="InterPro" id="IPR022383">
    <property type="entry name" value="Lactate/malate_DH_C"/>
</dbReference>
<feature type="binding site" evidence="5">
    <location>
        <begin position="8"/>
        <end position="13"/>
    </location>
    <ligand>
        <name>NAD(+)</name>
        <dbReference type="ChEBI" id="CHEBI:57540"/>
    </ligand>
</feature>
<dbReference type="Gene3D" id="3.90.110.10">
    <property type="entry name" value="Lactate dehydrogenase/glycoside hydrolase, family 4, C-terminal"/>
    <property type="match status" value="1"/>
</dbReference>
<dbReference type="PANTHER" id="PTHR43128:SF16">
    <property type="entry name" value="L-LACTATE DEHYDROGENASE"/>
    <property type="match status" value="1"/>
</dbReference>
<dbReference type="OrthoDB" id="9802969at2"/>
<feature type="binding site" evidence="5">
    <location>
        <position position="33"/>
    </location>
    <ligand>
        <name>NAD(+)</name>
        <dbReference type="ChEBI" id="CHEBI:57540"/>
    </ligand>
</feature>
<keyword evidence="3 5" id="KW-0520">NAD</keyword>
<keyword evidence="10" id="KW-1185">Reference proteome</keyword>
<dbReference type="InterPro" id="IPR036291">
    <property type="entry name" value="NAD(P)-bd_dom_sf"/>
</dbReference>
<evidence type="ECO:0000256" key="2">
    <source>
        <dbReference type="ARBA" id="ARBA00023002"/>
    </source>
</evidence>
<evidence type="ECO:0000256" key="3">
    <source>
        <dbReference type="ARBA" id="ARBA00023027"/>
    </source>
</evidence>
<dbReference type="GO" id="GO:0006089">
    <property type="term" value="P:lactate metabolic process"/>
    <property type="evidence" value="ECO:0007669"/>
    <property type="project" value="TreeGrafter"/>
</dbReference>
<name>A0A239UDY2_9STAP</name>
<reference evidence="9 10" key="1">
    <citation type="submission" date="2019-07" db="EMBL/GenBank/DDBJ databases">
        <title>Whole genome shotgun sequence of Staphylococcus piscifermentans NBRC 109625.</title>
        <authorList>
            <person name="Hosoyama A."/>
            <person name="Uohara A."/>
            <person name="Ohji S."/>
            <person name="Ichikawa N."/>
        </authorList>
    </citation>
    <scope>NUCLEOTIDE SEQUENCE [LARGE SCALE GENOMIC DNA]</scope>
    <source>
        <strain evidence="9 10">NBRC 109625</strain>
    </source>
</reference>
<evidence type="ECO:0000256" key="5">
    <source>
        <dbReference type="PIRSR" id="PIRSR000102-3"/>
    </source>
</evidence>
<dbReference type="InterPro" id="IPR001557">
    <property type="entry name" value="L-lactate/malate_DH"/>
</dbReference>
<evidence type="ECO:0000259" key="8">
    <source>
        <dbReference type="Pfam" id="PF02866"/>
    </source>
</evidence>
<dbReference type="EMBL" id="BKAR01000003">
    <property type="protein sequence ID" value="GEP83813.1"/>
    <property type="molecule type" value="Genomic_DNA"/>
</dbReference>
<proteinExistence type="inferred from homology"/>
<evidence type="ECO:0000256" key="4">
    <source>
        <dbReference type="PIRSR" id="PIRSR000102-1"/>
    </source>
</evidence>
<dbReference type="AlphaFoldDB" id="A0A239UDY2"/>
<dbReference type="PIRSF" id="PIRSF000102">
    <property type="entry name" value="Lac_mal_DH"/>
    <property type="match status" value="1"/>
</dbReference>
<evidence type="ECO:0000259" key="7">
    <source>
        <dbReference type="Pfam" id="PF00056"/>
    </source>
</evidence>
<feature type="active site" description="Proton acceptor" evidence="4">
    <location>
        <position position="175"/>
    </location>
</feature>
<dbReference type="Pfam" id="PF02866">
    <property type="entry name" value="Ldh_1_C"/>
    <property type="match status" value="1"/>
</dbReference>